<feature type="domain" description="ZAD" evidence="10">
    <location>
        <begin position="6"/>
        <end position="80"/>
    </location>
</feature>
<comment type="similarity">
    <text evidence="6">Belongs to the snail C2H2-type zinc-finger protein family.</text>
</comment>
<feature type="binding site" evidence="8">
    <location>
        <position position="56"/>
    </location>
    <ligand>
        <name>Zn(2+)</name>
        <dbReference type="ChEBI" id="CHEBI:29105"/>
    </ligand>
</feature>
<dbReference type="PANTHER" id="PTHR24388:SF104">
    <property type="entry name" value="AT-RICH BINDING PROTEIN-RELATED"/>
    <property type="match status" value="1"/>
</dbReference>
<dbReference type="InterPro" id="IPR012934">
    <property type="entry name" value="Znf_AD"/>
</dbReference>
<dbReference type="GO" id="GO:0005634">
    <property type="term" value="C:nucleus"/>
    <property type="evidence" value="ECO:0007669"/>
    <property type="project" value="InterPro"/>
</dbReference>
<dbReference type="EMBL" id="JADBJN010000004">
    <property type="protein sequence ID" value="KAG5668874.1"/>
    <property type="molecule type" value="Genomic_DNA"/>
</dbReference>
<feature type="domain" description="C2H2-type" evidence="9">
    <location>
        <begin position="334"/>
        <end position="361"/>
    </location>
</feature>
<dbReference type="PROSITE" id="PS50157">
    <property type="entry name" value="ZINC_FINGER_C2H2_2"/>
    <property type="match status" value="7"/>
</dbReference>
<comment type="caution">
    <text evidence="11">The sequence shown here is derived from an EMBL/GenBank/DDBJ whole genome shotgun (WGS) entry which is preliminary data.</text>
</comment>
<evidence type="ECO:0008006" key="13">
    <source>
        <dbReference type="Google" id="ProtNLM"/>
    </source>
</evidence>
<evidence type="ECO:0000256" key="7">
    <source>
        <dbReference type="PROSITE-ProRule" id="PRU00042"/>
    </source>
</evidence>
<dbReference type="PROSITE" id="PS51915">
    <property type="entry name" value="ZAD"/>
    <property type="match status" value="1"/>
</dbReference>
<dbReference type="InterPro" id="IPR036236">
    <property type="entry name" value="Znf_C2H2_sf"/>
</dbReference>
<dbReference type="Gene3D" id="3.40.1800.20">
    <property type="match status" value="1"/>
</dbReference>
<feature type="domain" description="C2H2-type" evidence="9">
    <location>
        <begin position="425"/>
        <end position="452"/>
    </location>
</feature>
<feature type="binding site" evidence="8">
    <location>
        <position position="11"/>
    </location>
    <ligand>
        <name>Zn(2+)</name>
        <dbReference type="ChEBI" id="CHEBI:29105"/>
    </ligand>
</feature>
<proteinExistence type="inferred from homology"/>
<dbReference type="SUPFAM" id="SSF57716">
    <property type="entry name" value="Glucocorticoid receptor-like (DNA-binding domain)"/>
    <property type="match status" value="1"/>
</dbReference>
<protein>
    <recommendedName>
        <fullName evidence="13">Zinc finger protein</fullName>
    </recommendedName>
</protein>
<feature type="domain" description="C2H2-type" evidence="9">
    <location>
        <begin position="363"/>
        <end position="391"/>
    </location>
</feature>
<evidence type="ECO:0000256" key="6">
    <source>
        <dbReference type="ARBA" id="ARBA00037948"/>
    </source>
</evidence>
<dbReference type="SMART" id="SM00868">
    <property type="entry name" value="zf-AD"/>
    <property type="match status" value="1"/>
</dbReference>
<keyword evidence="3 7" id="KW-0863">Zinc-finger</keyword>
<dbReference type="FunFam" id="3.30.160.60:FF:000065">
    <property type="entry name" value="B-cell CLL/lymphoma 6, member B"/>
    <property type="match status" value="1"/>
</dbReference>
<keyword evidence="5" id="KW-0539">Nucleus</keyword>
<evidence type="ECO:0000259" key="10">
    <source>
        <dbReference type="PROSITE" id="PS51915"/>
    </source>
</evidence>
<feature type="domain" description="C2H2-type" evidence="9">
    <location>
        <begin position="513"/>
        <end position="541"/>
    </location>
</feature>
<dbReference type="Pfam" id="PF00096">
    <property type="entry name" value="zf-C2H2"/>
    <property type="match status" value="2"/>
</dbReference>
<evidence type="ECO:0000256" key="4">
    <source>
        <dbReference type="ARBA" id="ARBA00022833"/>
    </source>
</evidence>
<evidence type="ECO:0000256" key="2">
    <source>
        <dbReference type="ARBA" id="ARBA00022737"/>
    </source>
</evidence>
<name>A0A9J6BGP3_POLVA</name>
<evidence type="ECO:0000256" key="8">
    <source>
        <dbReference type="PROSITE-ProRule" id="PRU01263"/>
    </source>
</evidence>
<organism evidence="11 12">
    <name type="scientific">Polypedilum vanderplanki</name>
    <name type="common">Sleeping chironomid midge</name>
    <dbReference type="NCBI Taxonomy" id="319348"/>
    <lineage>
        <taxon>Eukaryota</taxon>
        <taxon>Metazoa</taxon>
        <taxon>Ecdysozoa</taxon>
        <taxon>Arthropoda</taxon>
        <taxon>Hexapoda</taxon>
        <taxon>Insecta</taxon>
        <taxon>Pterygota</taxon>
        <taxon>Neoptera</taxon>
        <taxon>Endopterygota</taxon>
        <taxon>Diptera</taxon>
        <taxon>Nematocera</taxon>
        <taxon>Chironomoidea</taxon>
        <taxon>Chironomidae</taxon>
        <taxon>Chironominae</taxon>
        <taxon>Polypedilum</taxon>
        <taxon>Polypedilum</taxon>
    </lineage>
</organism>
<dbReference type="InterPro" id="IPR050527">
    <property type="entry name" value="Snail/Krueppel_Znf"/>
</dbReference>
<sequence length="569" mass="66892">MDEELTKCRLCNYQSDKRLMLDVFDQNTEYFNKIENYLSLKIQQSQISSIFICFHCSQTLDNFHNFATKIKAIQKIIYPENEETIQNLQSEPLHEQIFEIQVINESQDSFEDLVRAPQKMFKVSTIRTRSSNKEKETEVTVEELKKDIDLSMKINEVLTKDDLMSEQQSHRSFDFEETEEHFEIISNDDNESIANEEEFKIFRDPDDEDFPSAEALKKIPTKLIENGILIYKGRKLMKLLSIFYNTTCKICPKVKRFKTIQGLFEHYKTLHTEIEPFVTCCSTELKKMPKIIWHFVKHIEPDAFKCSQCDYVVSRPKFLAIHQQTHLPENQKPLECDLCDKRFIWKGALKNHLMNHQSERKLFTCSICNKNYQTAGSLATHRKSAHIDTNKTRKLCEICSKSFSTFTSYKEHLTLHSEDRDKMQLKCPECGKWLKNKRCLKSHLLLHTNDEQKCELCDYVTKKEKLLKNHMVTKHSNDKFFVCDHPDCDKSFKVKRALTIHKAKDHGGKSAAKKCEFCSREFANSTNYYTHRKNLHAKELEEVNLKKKEEEKLKRIKAGLEGNIESSNL</sequence>
<keyword evidence="1 8" id="KW-0479">Metal-binding</keyword>
<accession>A0A9J6BGP3</accession>
<dbReference type="InterPro" id="IPR013087">
    <property type="entry name" value="Znf_C2H2_type"/>
</dbReference>
<dbReference type="GO" id="GO:0000981">
    <property type="term" value="F:DNA-binding transcription factor activity, RNA polymerase II-specific"/>
    <property type="evidence" value="ECO:0007669"/>
    <property type="project" value="TreeGrafter"/>
</dbReference>
<evidence type="ECO:0000313" key="11">
    <source>
        <dbReference type="EMBL" id="KAG5668874.1"/>
    </source>
</evidence>
<dbReference type="AlphaFoldDB" id="A0A9J6BGP3"/>
<evidence type="ECO:0000256" key="1">
    <source>
        <dbReference type="ARBA" id="ARBA00022723"/>
    </source>
</evidence>
<dbReference type="SMART" id="SM00355">
    <property type="entry name" value="ZnF_C2H2"/>
    <property type="match status" value="9"/>
</dbReference>
<evidence type="ECO:0000259" key="9">
    <source>
        <dbReference type="PROSITE" id="PS50157"/>
    </source>
</evidence>
<dbReference type="PROSITE" id="PS00028">
    <property type="entry name" value="ZINC_FINGER_C2H2_1"/>
    <property type="match status" value="7"/>
</dbReference>
<keyword evidence="12" id="KW-1185">Reference proteome</keyword>
<feature type="binding site" evidence="8">
    <location>
        <position position="53"/>
    </location>
    <ligand>
        <name>Zn(2+)</name>
        <dbReference type="ChEBI" id="CHEBI:29105"/>
    </ligand>
</feature>
<keyword evidence="4 8" id="KW-0862">Zinc</keyword>
<dbReference type="Proteomes" id="UP001107558">
    <property type="component" value="Chromosome 4"/>
</dbReference>
<gene>
    <name evidence="11" type="ORF">PVAND_016794</name>
</gene>
<dbReference type="Pfam" id="PF13912">
    <property type="entry name" value="zf-C2H2_6"/>
    <property type="match status" value="1"/>
</dbReference>
<feature type="domain" description="C2H2-type" evidence="9">
    <location>
        <begin position="304"/>
        <end position="331"/>
    </location>
</feature>
<dbReference type="PANTHER" id="PTHR24388">
    <property type="entry name" value="ZINC FINGER PROTEIN"/>
    <property type="match status" value="1"/>
</dbReference>
<evidence type="ECO:0000256" key="5">
    <source>
        <dbReference type="ARBA" id="ARBA00023242"/>
    </source>
</evidence>
<dbReference type="Pfam" id="PF07776">
    <property type="entry name" value="zf-AD"/>
    <property type="match status" value="1"/>
</dbReference>
<dbReference type="Gene3D" id="3.30.160.60">
    <property type="entry name" value="Classic Zinc Finger"/>
    <property type="match status" value="5"/>
</dbReference>
<evidence type="ECO:0000256" key="3">
    <source>
        <dbReference type="ARBA" id="ARBA00022771"/>
    </source>
</evidence>
<feature type="binding site" evidence="8">
    <location>
        <position position="8"/>
    </location>
    <ligand>
        <name>Zn(2+)</name>
        <dbReference type="ChEBI" id="CHEBI:29105"/>
    </ligand>
</feature>
<dbReference type="GO" id="GO:0000978">
    <property type="term" value="F:RNA polymerase II cis-regulatory region sequence-specific DNA binding"/>
    <property type="evidence" value="ECO:0007669"/>
    <property type="project" value="TreeGrafter"/>
</dbReference>
<dbReference type="GO" id="GO:0008270">
    <property type="term" value="F:zinc ion binding"/>
    <property type="evidence" value="ECO:0007669"/>
    <property type="project" value="UniProtKB-UniRule"/>
</dbReference>
<feature type="domain" description="C2H2-type" evidence="9">
    <location>
        <begin position="481"/>
        <end position="511"/>
    </location>
</feature>
<dbReference type="SUPFAM" id="SSF57667">
    <property type="entry name" value="beta-beta-alpha zinc fingers"/>
    <property type="match status" value="4"/>
</dbReference>
<feature type="domain" description="C2H2-type" evidence="9">
    <location>
        <begin position="394"/>
        <end position="421"/>
    </location>
</feature>
<reference evidence="11" key="1">
    <citation type="submission" date="2021-03" db="EMBL/GenBank/DDBJ databases">
        <title>Chromosome level genome of the anhydrobiotic midge Polypedilum vanderplanki.</title>
        <authorList>
            <person name="Yoshida Y."/>
            <person name="Kikawada T."/>
            <person name="Gusev O."/>
        </authorList>
    </citation>
    <scope>NUCLEOTIDE SEQUENCE</scope>
    <source>
        <strain evidence="11">NIAS01</strain>
        <tissue evidence="11">Whole body or cell culture</tissue>
    </source>
</reference>
<dbReference type="OrthoDB" id="3565419at2759"/>
<keyword evidence="2" id="KW-0677">Repeat</keyword>
<evidence type="ECO:0000313" key="12">
    <source>
        <dbReference type="Proteomes" id="UP001107558"/>
    </source>
</evidence>